<comment type="caution">
    <text evidence="3">The sequence shown here is derived from an EMBL/GenBank/DDBJ whole genome shotgun (WGS) entry which is preliminary data.</text>
</comment>
<gene>
    <name evidence="3" type="ORF">Bfra_008600</name>
</gene>
<feature type="chain" id="PRO_5034127120" description="Secreted protein" evidence="2">
    <location>
        <begin position="20"/>
        <end position="117"/>
    </location>
</feature>
<evidence type="ECO:0000313" key="4">
    <source>
        <dbReference type="Proteomes" id="UP000531561"/>
    </source>
</evidence>
<evidence type="ECO:0000256" key="2">
    <source>
        <dbReference type="SAM" id="SignalP"/>
    </source>
</evidence>
<evidence type="ECO:0000256" key="1">
    <source>
        <dbReference type="SAM" id="MobiDB-lite"/>
    </source>
</evidence>
<evidence type="ECO:0008006" key="5">
    <source>
        <dbReference type="Google" id="ProtNLM"/>
    </source>
</evidence>
<feature type="region of interest" description="Disordered" evidence="1">
    <location>
        <begin position="76"/>
        <end position="96"/>
    </location>
</feature>
<evidence type="ECO:0000313" key="3">
    <source>
        <dbReference type="EMBL" id="KAF5873318.1"/>
    </source>
</evidence>
<keyword evidence="2" id="KW-0732">Signal</keyword>
<dbReference type="RefSeq" id="XP_037192264.1">
    <property type="nucleotide sequence ID" value="XM_037338958.1"/>
</dbReference>
<dbReference type="AlphaFoldDB" id="A0A8H6EIC2"/>
<dbReference type="OrthoDB" id="3538397at2759"/>
<dbReference type="GeneID" id="59262650"/>
<keyword evidence="4" id="KW-1185">Reference proteome</keyword>
<reference evidence="3 4" key="1">
    <citation type="journal article" date="2020" name="Phytopathology">
        <title>A high-quality genome resource of Botrytis fragariae, a new and rapidly spreading fungal pathogen causing strawberry gray mold in the U.S.A.</title>
        <authorList>
            <person name="Wu Y."/>
            <person name="Saski C.A."/>
            <person name="Schnabel G."/>
            <person name="Xiao S."/>
            <person name="Hu M."/>
        </authorList>
    </citation>
    <scope>NUCLEOTIDE SEQUENCE [LARGE SCALE GENOMIC DNA]</scope>
    <source>
        <strain evidence="3 4">BVB16</strain>
    </source>
</reference>
<dbReference type="Proteomes" id="UP000531561">
    <property type="component" value="Unassembled WGS sequence"/>
</dbReference>
<name>A0A8H6EIC2_9HELO</name>
<organism evidence="3 4">
    <name type="scientific">Botrytis fragariae</name>
    <dbReference type="NCBI Taxonomy" id="1964551"/>
    <lineage>
        <taxon>Eukaryota</taxon>
        <taxon>Fungi</taxon>
        <taxon>Dikarya</taxon>
        <taxon>Ascomycota</taxon>
        <taxon>Pezizomycotina</taxon>
        <taxon>Leotiomycetes</taxon>
        <taxon>Helotiales</taxon>
        <taxon>Sclerotiniaceae</taxon>
        <taxon>Botrytis</taxon>
    </lineage>
</organism>
<accession>A0A8H6EIC2</accession>
<dbReference type="EMBL" id="JABFCT010000009">
    <property type="protein sequence ID" value="KAF5873318.1"/>
    <property type="molecule type" value="Genomic_DNA"/>
</dbReference>
<protein>
    <recommendedName>
        <fullName evidence="5">Secreted protein</fullName>
    </recommendedName>
</protein>
<proteinExistence type="predicted"/>
<feature type="signal peptide" evidence="2">
    <location>
        <begin position="1"/>
        <end position="19"/>
    </location>
</feature>
<sequence>MHPPSILIFGFAAVRAVFGTPIPVRNIFSHFPALMIQTFTHSYPHDARAIFVNSSKRLPTSSGNITAYGNNAHIESHLSKRSSESNESIECPEGFTPRDGSKIVPCVSIHLKLEKQS</sequence>